<comment type="subcellular location">
    <subcellularLocation>
        <location evidence="1">Mitochondrion outer membrane</location>
    </subcellularLocation>
</comment>
<sequence length="412" mass="45146">MMSFQLHVWGPAFGLDSIDAECLAAIAAFRHIFHHDDWSLTASNDTSLTPDYTLPALFHDDTWTSGYTNIISYLRHHGTSDAKSLSDNDLTLQQEADLLAYSSYLSTRGSGLVSLSLYASPNAWVELTRPAYSALLPFPLTWTIPTAIRAAAVEKAENLGMGYLAAEAEADEAAAKSGAETTSTGFLRLRQQLGPRKSMQPEQTAAIRFQQLADDFFTTLDDLRGSRKYLLGTPSPSSLDFLTYGYLALMRVQTPYPILARSLQAKGRPSMQFLQMMEAESQGYVLPRQESKPRGLPRTMYVFADGAIESIAGAGESWRRWRRGGIQSDEGEEVQDSAQTLVAVGSAVVGLAAVAAAVFFRGLSPFGASTHRFEAPKEETGLYRFGEVGAMLDFLPIFEQPPTPSSRVRDTI</sequence>
<keyword evidence="2" id="KW-0813">Transport</keyword>
<evidence type="ECO:0000256" key="4">
    <source>
        <dbReference type="ARBA" id="ARBA00022927"/>
    </source>
</evidence>
<protein>
    <recommendedName>
        <fullName evidence="7">Mitochondrial outer membrane transport complex Sam37/metaxin N-terminal domain-containing protein</fullName>
    </recommendedName>
</protein>
<dbReference type="OrthoDB" id="5835136at2759"/>
<dbReference type="PANTHER" id="PTHR12289">
    <property type="entry name" value="METAXIN RELATED"/>
    <property type="match status" value="1"/>
</dbReference>
<evidence type="ECO:0000256" key="2">
    <source>
        <dbReference type="ARBA" id="ARBA00022448"/>
    </source>
</evidence>
<evidence type="ECO:0000313" key="9">
    <source>
        <dbReference type="Proteomes" id="UP000297716"/>
    </source>
</evidence>
<dbReference type="InterPro" id="IPR019564">
    <property type="entry name" value="Sam37/metaxin_N"/>
</dbReference>
<name>A0A4Z0YR12_9PEZI</name>
<keyword evidence="5" id="KW-0496">Mitochondrion</keyword>
<evidence type="ECO:0000313" key="8">
    <source>
        <dbReference type="EMBL" id="TGJ82428.1"/>
    </source>
</evidence>
<dbReference type="CDD" id="cd03078">
    <property type="entry name" value="GST_N_Metaxin1_like"/>
    <property type="match status" value="1"/>
</dbReference>
<keyword evidence="9" id="KW-1185">Reference proteome</keyword>
<accession>A0A4Z0YR12</accession>
<feature type="domain" description="Mitochondrial outer membrane transport complex Sam37/metaxin N-terminal" evidence="7">
    <location>
        <begin position="22"/>
        <end position="149"/>
    </location>
</feature>
<reference evidence="8 9" key="1">
    <citation type="submission" date="2019-03" db="EMBL/GenBank/DDBJ databases">
        <title>Draft genome sequence of Xylaria hypoxylon DSM 108379, a ubiquitous saprotrophic-parasitic fungi on hardwood.</title>
        <authorList>
            <person name="Buettner E."/>
            <person name="Leonhardt S."/>
            <person name="Gebauer A.M."/>
            <person name="Liers C."/>
            <person name="Hofrichter M."/>
            <person name="Kellner H."/>
        </authorList>
    </citation>
    <scope>NUCLEOTIDE SEQUENCE [LARGE SCALE GENOMIC DNA]</scope>
    <source>
        <strain evidence="8 9">DSM 108379</strain>
    </source>
</reference>
<comment type="caution">
    <text evidence="8">The sequence shown here is derived from an EMBL/GenBank/DDBJ whole genome shotgun (WGS) entry which is preliminary data.</text>
</comment>
<gene>
    <name evidence="8" type="ORF">E0Z10_g6340</name>
</gene>
<dbReference type="EMBL" id="SKBN01000129">
    <property type="protein sequence ID" value="TGJ82428.1"/>
    <property type="molecule type" value="Genomic_DNA"/>
</dbReference>
<evidence type="ECO:0000259" key="7">
    <source>
        <dbReference type="Pfam" id="PF10568"/>
    </source>
</evidence>
<evidence type="ECO:0000256" key="5">
    <source>
        <dbReference type="ARBA" id="ARBA00023128"/>
    </source>
</evidence>
<evidence type="ECO:0000256" key="1">
    <source>
        <dbReference type="ARBA" id="ARBA00004294"/>
    </source>
</evidence>
<dbReference type="GO" id="GO:0007005">
    <property type="term" value="P:mitochondrion organization"/>
    <property type="evidence" value="ECO:0007669"/>
    <property type="project" value="TreeGrafter"/>
</dbReference>
<dbReference type="Proteomes" id="UP000297716">
    <property type="component" value="Unassembled WGS sequence"/>
</dbReference>
<dbReference type="InterPro" id="IPR050931">
    <property type="entry name" value="Mito_Protein_Transport_Metaxin"/>
</dbReference>
<dbReference type="GO" id="GO:0015031">
    <property type="term" value="P:protein transport"/>
    <property type="evidence" value="ECO:0007669"/>
    <property type="project" value="UniProtKB-KW"/>
</dbReference>
<dbReference type="STRING" id="37992.A0A4Z0YR12"/>
<keyword evidence="4" id="KW-0653">Protein transport</keyword>
<dbReference type="Pfam" id="PF10568">
    <property type="entry name" value="Tom37"/>
    <property type="match status" value="1"/>
</dbReference>
<dbReference type="PANTHER" id="PTHR12289:SF41">
    <property type="entry name" value="FAILED AXON CONNECTIONS-RELATED"/>
    <property type="match status" value="1"/>
</dbReference>
<evidence type="ECO:0000256" key="3">
    <source>
        <dbReference type="ARBA" id="ARBA00022787"/>
    </source>
</evidence>
<evidence type="ECO:0000256" key="6">
    <source>
        <dbReference type="ARBA" id="ARBA00023136"/>
    </source>
</evidence>
<dbReference type="GO" id="GO:0001401">
    <property type="term" value="C:SAM complex"/>
    <property type="evidence" value="ECO:0007669"/>
    <property type="project" value="InterPro"/>
</dbReference>
<dbReference type="AlphaFoldDB" id="A0A4Z0YR12"/>
<keyword evidence="6" id="KW-0472">Membrane</keyword>
<proteinExistence type="predicted"/>
<keyword evidence="3" id="KW-1000">Mitochondrion outer membrane</keyword>
<organism evidence="8 9">
    <name type="scientific">Xylaria hypoxylon</name>
    <dbReference type="NCBI Taxonomy" id="37992"/>
    <lineage>
        <taxon>Eukaryota</taxon>
        <taxon>Fungi</taxon>
        <taxon>Dikarya</taxon>
        <taxon>Ascomycota</taxon>
        <taxon>Pezizomycotina</taxon>
        <taxon>Sordariomycetes</taxon>
        <taxon>Xylariomycetidae</taxon>
        <taxon>Xylariales</taxon>
        <taxon>Xylariaceae</taxon>
        <taxon>Xylaria</taxon>
    </lineage>
</organism>